<evidence type="ECO:0000313" key="6">
    <source>
        <dbReference type="Proteomes" id="UP000314982"/>
    </source>
</evidence>
<dbReference type="PANTHER" id="PTHR44324">
    <property type="entry name" value="WD40 REPEAT DOMAIN 95"/>
    <property type="match status" value="1"/>
</dbReference>
<evidence type="ECO:0000256" key="3">
    <source>
        <dbReference type="PROSITE-ProRule" id="PRU00221"/>
    </source>
</evidence>
<feature type="domain" description="EF-hand" evidence="4">
    <location>
        <begin position="147"/>
        <end position="182"/>
    </location>
</feature>
<keyword evidence="2" id="KW-0677">Repeat</keyword>
<dbReference type="PROSITE" id="PS50222">
    <property type="entry name" value="EF_HAND_2"/>
    <property type="match status" value="1"/>
</dbReference>
<keyword evidence="1 3" id="KW-0853">WD repeat</keyword>
<evidence type="ECO:0000256" key="2">
    <source>
        <dbReference type="ARBA" id="ARBA00022737"/>
    </source>
</evidence>
<name>A0A4W5PJS6_9TELE</name>
<dbReference type="InterPro" id="IPR020472">
    <property type="entry name" value="WD40_PAC1"/>
</dbReference>
<dbReference type="InterPro" id="IPR051242">
    <property type="entry name" value="WD-EF-hand_domain"/>
</dbReference>
<dbReference type="Pfam" id="PF00400">
    <property type="entry name" value="WD40"/>
    <property type="match status" value="4"/>
</dbReference>
<reference evidence="5" key="3">
    <citation type="submission" date="2025-09" db="UniProtKB">
        <authorList>
            <consortium name="Ensembl"/>
        </authorList>
    </citation>
    <scope>IDENTIFICATION</scope>
</reference>
<dbReference type="InterPro" id="IPR002048">
    <property type="entry name" value="EF_hand_dom"/>
</dbReference>
<dbReference type="InterPro" id="IPR036322">
    <property type="entry name" value="WD40_repeat_dom_sf"/>
</dbReference>
<feature type="repeat" description="WD" evidence="3">
    <location>
        <begin position="621"/>
        <end position="658"/>
    </location>
</feature>
<dbReference type="InterPro" id="IPR001680">
    <property type="entry name" value="WD40_rpt"/>
</dbReference>
<dbReference type="PROSITE" id="PS50294">
    <property type="entry name" value="WD_REPEATS_REGION"/>
    <property type="match status" value="2"/>
</dbReference>
<dbReference type="Proteomes" id="UP000314982">
    <property type="component" value="Unassembled WGS sequence"/>
</dbReference>
<dbReference type="SUPFAM" id="SSF47473">
    <property type="entry name" value="EF-hand"/>
    <property type="match status" value="1"/>
</dbReference>
<proteinExistence type="predicted"/>
<accession>A0A4W5PJS6</accession>
<reference evidence="5" key="2">
    <citation type="submission" date="2025-08" db="UniProtKB">
        <authorList>
            <consortium name="Ensembl"/>
        </authorList>
    </citation>
    <scope>IDENTIFICATION</scope>
</reference>
<dbReference type="PRINTS" id="PR00320">
    <property type="entry name" value="GPROTEINBRPT"/>
</dbReference>
<dbReference type="InterPro" id="IPR015943">
    <property type="entry name" value="WD40/YVTN_repeat-like_dom_sf"/>
</dbReference>
<evidence type="ECO:0000259" key="4">
    <source>
        <dbReference type="PROSITE" id="PS50222"/>
    </source>
</evidence>
<dbReference type="PANTHER" id="PTHR44324:SF4">
    <property type="entry name" value="WD40 REPEAT DOMAIN 95"/>
    <property type="match status" value="1"/>
</dbReference>
<dbReference type="AlphaFoldDB" id="A0A4W5PJS6"/>
<dbReference type="InterPro" id="IPR011992">
    <property type="entry name" value="EF-hand-dom_pair"/>
</dbReference>
<dbReference type="Gene3D" id="1.10.238.10">
    <property type="entry name" value="EF-hand"/>
    <property type="match status" value="1"/>
</dbReference>
<dbReference type="GO" id="GO:0005509">
    <property type="term" value="F:calcium ion binding"/>
    <property type="evidence" value="ECO:0007669"/>
    <property type="project" value="InterPro"/>
</dbReference>
<feature type="repeat" description="WD" evidence="3">
    <location>
        <begin position="485"/>
        <end position="526"/>
    </location>
</feature>
<protein>
    <submittedName>
        <fullName evidence="5">WD40 repeat domain 95</fullName>
    </submittedName>
</protein>
<dbReference type="Gene3D" id="2.130.10.10">
    <property type="entry name" value="YVTN repeat-like/Quinoprotein amine dehydrogenase"/>
    <property type="match status" value="3"/>
</dbReference>
<feature type="repeat" description="WD" evidence="3">
    <location>
        <begin position="573"/>
        <end position="614"/>
    </location>
</feature>
<dbReference type="PROSITE" id="PS00678">
    <property type="entry name" value="WD_REPEATS_1"/>
    <property type="match status" value="2"/>
</dbReference>
<evidence type="ECO:0000313" key="5">
    <source>
        <dbReference type="Ensembl" id="ENSHHUP00000062398.1"/>
    </source>
</evidence>
<organism evidence="5 6">
    <name type="scientific">Hucho hucho</name>
    <name type="common">huchen</name>
    <dbReference type="NCBI Taxonomy" id="62062"/>
    <lineage>
        <taxon>Eukaryota</taxon>
        <taxon>Metazoa</taxon>
        <taxon>Chordata</taxon>
        <taxon>Craniata</taxon>
        <taxon>Vertebrata</taxon>
        <taxon>Euteleostomi</taxon>
        <taxon>Actinopterygii</taxon>
        <taxon>Neopterygii</taxon>
        <taxon>Teleostei</taxon>
        <taxon>Protacanthopterygii</taxon>
        <taxon>Salmoniformes</taxon>
        <taxon>Salmonidae</taxon>
        <taxon>Salmoninae</taxon>
        <taxon>Hucho</taxon>
    </lineage>
</organism>
<reference evidence="6" key="1">
    <citation type="submission" date="2018-06" db="EMBL/GenBank/DDBJ databases">
        <title>Genome assembly of Danube salmon.</title>
        <authorList>
            <person name="Macqueen D.J."/>
            <person name="Gundappa M.K."/>
        </authorList>
    </citation>
    <scope>NUCLEOTIDE SEQUENCE [LARGE SCALE GENOMIC DNA]</scope>
</reference>
<dbReference type="SUPFAM" id="SSF50978">
    <property type="entry name" value="WD40 repeat-like"/>
    <property type="match status" value="2"/>
</dbReference>
<keyword evidence="6" id="KW-1185">Reference proteome</keyword>
<sequence>MPLWKKVRPSSAAGKLEIQNVSSVLAELGSAVEQRGERSDPGVARVYLGAVSEDRPPPKWLERELLRQENRRHSVTMGDQVKLRSRLLYSDDPTRSLSKLKIEQRVSLESLTKLKLAFEEFEMGGLRSLDVFNFGLIVKKCLGLHNINNAQIQELFMKIDYSGQGRIEWDEFCTYMQLEYTEKEESVWRGKQVAFSLPATVRALSHGEPVLRVHSTPDGTIITVREDGAVYYWSPELNLKRSKSVFHERPVSRKPKWATDFITMPQYNKLIMGTGDREIQLYELSSLEPYCQISSLETVPLRLDYCYTGPDECSILYGDSQGCVNIILITSVGETLRMWKKLPKIENVPNIGIDNAVLSQNVTYIRWKVHQDWVTKVKYFPNICAIVSTSNHEASSLVIGCVLPSTNIEQQMREMCREGKAKRALSNNNGSSQPRAPCDQTVFPIYKGVMTFDLSKQHNLLVTGGMDRVLRLWNPYVPGKPTGVLKGHSAPIFYLFISSEENRIFSVSMDNTAKIWDIHDQSCLITAHPKASLIRGDMSACLYSPSSKALYIAADSLALLSLRTRPQPQGHLIVSHMEPVLCCGYSHEFRQVVSCTEGSVVKVWDFDTGSQVFEFGGAHGQSAITCMTFDPKGRRLVTGGRDGFLKIWNFNNGQCLKILKKGEYILIHISQYKGGVRSITVFFFVFSLSYAT</sequence>
<dbReference type="SMART" id="SM00320">
    <property type="entry name" value="WD40"/>
    <property type="match status" value="5"/>
</dbReference>
<feature type="repeat" description="WD" evidence="3">
    <location>
        <begin position="449"/>
        <end position="474"/>
    </location>
</feature>
<dbReference type="InterPro" id="IPR019775">
    <property type="entry name" value="WD40_repeat_CS"/>
</dbReference>
<dbReference type="Ensembl" id="ENSHHUT00000064502.1">
    <property type="protein sequence ID" value="ENSHHUP00000062398.1"/>
    <property type="gene ID" value="ENSHHUG00000036872.1"/>
</dbReference>
<dbReference type="GeneTree" id="ENSGT00940000162967"/>
<evidence type="ECO:0000256" key="1">
    <source>
        <dbReference type="ARBA" id="ARBA00022574"/>
    </source>
</evidence>
<dbReference type="PROSITE" id="PS50082">
    <property type="entry name" value="WD_REPEATS_2"/>
    <property type="match status" value="4"/>
</dbReference>